<gene>
    <name evidence="6" type="ORF">B841_06305</name>
</gene>
<keyword evidence="3" id="KW-0378">Hydrolase</keyword>
<dbReference type="InterPro" id="IPR016071">
    <property type="entry name" value="Staphylococal_nuclease_OB-fold"/>
</dbReference>
<dbReference type="PANTHER" id="PTHR12302:SF3">
    <property type="entry name" value="SERINE_THREONINE-PROTEIN KINASE 31"/>
    <property type="match status" value="1"/>
</dbReference>
<dbReference type="EMBL" id="CP003924">
    <property type="protein sequence ID" value="AGS34734.1"/>
    <property type="molecule type" value="Genomic_DNA"/>
</dbReference>
<feature type="region of interest" description="Disordered" evidence="4">
    <location>
        <begin position="199"/>
        <end position="357"/>
    </location>
</feature>
<keyword evidence="7" id="KW-1185">Reference proteome</keyword>
<dbReference type="GO" id="GO:0004519">
    <property type="term" value="F:endonuclease activity"/>
    <property type="evidence" value="ECO:0007669"/>
    <property type="project" value="UniProtKB-KW"/>
</dbReference>
<feature type="domain" description="TNase-like" evidence="5">
    <location>
        <begin position="14"/>
        <end position="150"/>
    </location>
</feature>
<evidence type="ECO:0000256" key="2">
    <source>
        <dbReference type="ARBA" id="ARBA00022759"/>
    </source>
</evidence>
<dbReference type="GO" id="GO:0016787">
    <property type="term" value="F:hydrolase activity"/>
    <property type="evidence" value="ECO:0007669"/>
    <property type="project" value="UniProtKB-KW"/>
</dbReference>
<evidence type="ECO:0000256" key="4">
    <source>
        <dbReference type="SAM" id="MobiDB-lite"/>
    </source>
</evidence>
<dbReference type="AlphaFoldDB" id="S5SU77"/>
<sequence>MAVAGAGWTVITDDTPEYSVERVVDGDTIIVDNDAGETGIRVRLLSVDTPEMDKTGSLEGCYAQEATDYLTGLLPPGTAVELETDVEDTDRYGRMLAGVYVAGDDVLINAEIARGGYGVAALYQPNEKFYPEVKAAEEQAQQAGVGIHDPALGCSPAASHEDAAAALAALAAVSLASLSDDELDDHRRSLTAIRDTLDQRATATPRDGQKDGAAVHNHFVRVNDEGEEDTRPVLERLERAADEENEQRREKAAEEERRRVEAEQRAEKRRVEQEQRQAAREAERAAGAARPTPAPAPAQPRNSTPPQPTAQQPSGGGGPQPDTYTGCRAYGGSYPPNAVDTKGRPYTRIDCTTKTPI</sequence>
<evidence type="ECO:0000259" key="5">
    <source>
        <dbReference type="PROSITE" id="PS50830"/>
    </source>
</evidence>
<dbReference type="HOGENOM" id="CLU_053809_0_0_11"/>
<dbReference type="Pfam" id="PF00565">
    <property type="entry name" value="SNase"/>
    <property type="match status" value="1"/>
</dbReference>
<dbReference type="PROSITE" id="PS01284">
    <property type="entry name" value="TNASE_2"/>
    <property type="match status" value="1"/>
</dbReference>
<feature type="compositionally biased region" description="Pro residues" evidence="4">
    <location>
        <begin position="292"/>
        <end position="308"/>
    </location>
</feature>
<dbReference type="PANTHER" id="PTHR12302">
    <property type="entry name" value="EBNA2 BINDING PROTEIN P100"/>
    <property type="match status" value="1"/>
</dbReference>
<protein>
    <submittedName>
        <fullName evidence="6">Nuclease</fullName>
    </submittedName>
</protein>
<name>S5SU77_9CORY</name>
<dbReference type="SUPFAM" id="SSF50199">
    <property type="entry name" value="Staphylococcal nuclease"/>
    <property type="match status" value="1"/>
</dbReference>
<organism evidence="6 7">
    <name type="scientific">Corynebacterium maris DSM 45190</name>
    <dbReference type="NCBI Taxonomy" id="1224163"/>
    <lineage>
        <taxon>Bacteria</taxon>
        <taxon>Bacillati</taxon>
        <taxon>Actinomycetota</taxon>
        <taxon>Actinomycetes</taxon>
        <taxon>Mycobacteriales</taxon>
        <taxon>Corynebacteriaceae</taxon>
        <taxon>Corynebacterium</taxon>
    </lineage>
</organism>
<dbReference type="PATRIC" id="fig|1224163.3.peg.1266"/>
<dbReference type="SMART" id="SM00318">
    <property type="entry name" value="SNc"/>
    <property type="match status" value="1"/>
</dbReference>
<accession>S5SU77</accession>
<dbReference type="PROSITE" id="PS50830">
    <property type="entry name" value="TNASE_3"/>
    <property type="match status" value="1"/>
</dbReference>
<keyword evidence="1" id="KW-0540">Nuclease</keyword>
<evidence type="ECO:0000256" key="3">
    <source>
        <dbReference type="ARBA" id="ARBA00022801"/>
    </source>
</evidence>
<proteinExistence type="predicted"/>
<reference evidence="6 7" key="1">
    <citation type="submission" date="2012-11" db="EMBL/GenBank/DDBJ databases">
        <title>The complete genome sequence of Corynebacterium maris Coryn-1 (=DSM 45190).</title>
        <authorList>
            <person name="Schaffert L."/>
            <person name="Albersmeier A."/>
            <person name="Kalinowski J."/>
            <person name="Ruckert C."/>
        </authorList>
    </citation>
    <scope>NUCLEOTIDE SEQUENCE [LARGE SCALE GENOMIC DNA]</scope>
    <source>
        <strain evidence="7">Coryn-1</strain>
    </source>
</reference>
<dbReference type="Proteomes" id="UP000015388">
    <property type="component" value="Chromosome"/>
</dbReference>
<dbReference type="InterPro" id="IPR002071">
    <property type="entry name" value="Thermonucl_AS"/>
</dbReference>
<evidence type="ECO:0000313" key="7">
    <source>
        <dbReference type="Proteomes" id="UP000015388"/>
    </source>
</evidence>
<evidence type="ECO:0000313" key="6">
    <source>
        <dbReference type="EMBL" id="AGS34734.1"/>
    </source>
</evidence>
<feature type="compositionally biased region" description="Basic and acidic residues" evidence="4">
    <location>
        <begin position="221"/>
        <end position="284"/>
    </location>
</feature>
<dbReference type="GO" id="GO:0003676">
    <property type="term" value="F:nucleic acid binding"/>
    <property type="evidence" value="ECO:0007669"/>
    <property type="project" value="InterPro"/>
</dbReference>
<dbReference type="Gene3D" id="2.40.50.90">
    <property type="match status" value="1"/>
</dbReference>
<evidence type="ECO:0000256" key="1">
    <source>
        <dbReference type="ARBA" id="ARBA00022722"/>
    </source>
</evidence>
<keyword evidence="2" id="KW-0255">Endonuclease</keyword>
<dbReference type="STRING" id="1224163.B841_06305"/>
<dbReference type="KEGG" id="cmd:B841_06305"/>
<dbReference type="InterPro" id="IPR035437">
    <property type="entry name" value="SNase_OB-fold_sf"/>
</dbReference>
<dbReference type="eggNOG" id="COG1525">
    <property type="taxonomic scope" value="Bacteria"/>
</dbReference>